<dbReference type="Gene3D" id="1.10.600.10">
    <property type="entry name" value="Farnesyl Diphosphate Synthase"/>
    <property type="match status" value="1"/>
</dbReference>
<dbReference type="GO" id="GO:0046905">
    <property type="term" value="F:15-cis-phytoene synthase activity"/>
    <property type="evidence" value="ECO:0007669"/>
    <property type="project" value="UniProtKB-EC"/>
</dbReference>
<evidence type="ECO:0000313" key="5">
    <source>
        <dbReference type="EMBL" id="PSC71301.1"/>
    </source>
</evidence>
<comment type="catalytic activity">
    <reaction evidence="1">
        <text>2 (2E,6E,10E)-geranylgeranyl diphosphate = 15-cis-phytoene + 2 diphosphate</text>
        <dbReference type="Rhea" id="RHEA:34475"/>
        <dbReference type="ChEBI" id="CHEBI:27787"/>
        <dbReference type="ChEBI" id="CHEBI:33019"/>
        <dbReference type="ChEBI" id="CHEBI:58756"/>
        <dbReference type="EC" id="2.5.1.32"/>
    </reaction>
</comment>
<organism evidence="5 6">
    <name type="scientific">Micractinium conductrix</name>
    <dbReference type="NCBI Taxonomy" id="554055"/>
    <lineage>
        <taxon>Eukaryota</taxon>
        <taxon>Viridiplantae</taxon>
        <taxon>Chlorophyta</taxon>
        <taxon>core chlorophytes</taxon>
        <taxon>Trebouxiophyceae</taxon>
        <taxon>Chlorellales</taxon>
        <taxon>Chlorellaceae</taxon>
        <taxon>Chlorella clade</taxon>
        <taxon>Micractinium</taxon>
    </lineage>
</organism>
<keyword evidence="3" id="KW-0125">Carotenoid biosynthesis</keyword>
<dbReference type="EMBL" id="LHPF02000015">
    <property type="protein sequence ID" value="PSC71301.1"/>
    <property type="molecule type" value="Genomic_DNA"/>
</dbReference>
<proteinExistence type="predicted"/>
<evidence type="ECO:0000256" key="4">
    <source>
        <dbReference type="SAM" id="MobiDB-lite"/>
    </source>
</evidence>
<dbReference type="OrthoDB" id="10252354at2759"/>
<evidence type="ECO:0000256" key="1">
    <source>
        <dbReference type="ARBA" id="ARBA00001805"/>
    </source>
</evidence>
<dbReference type="AlphaFoldDB" id="A0A2P6VB70"/>
<comment type="caution">
    <text evidence="5">The sequence shown here is derived from an EMBL/GenBank/DDBJ whole genome shotgun (WGS) entry which is preliminary data.</text>
</comment>
<evidence type="ECO:0000313" key="6">
    <source>
        <dbReference type="Proteomes" id="UP000239649"/>
    </source>
</evidence>
<name>A0A2P6VB70_9CHLO</name>
<gene>
    <name evidence="5" type="ORF">C2E20_5259</name>
</gene>
<accession>A0A2P6VB70</accession>
<protein>
    <recommendedName>
        <fullName evidence="2">15-cis-phytoene synthase</fullName>
        <ecNumber evidence="2">2.5.1.32</ecNumber>
    </recommendedName>
</protein>
<dbReference type="Pfam" id="PF00494">
    <property type="entry name" value="SQS_PSY"/>
    <property type="match status" value="1"/>
</dbReference>
<dbReference type="InterPro" id="IPR008949">
    <property type="entry name" value="Isoprenoid_synthase_dom_sf"/>
</dbReference>
<dbReference type="SUPFAM" id="SSF48576">
    <property type="entry name" value="Terpenoid synthases"/>
    <property type="match status" value="1"/>
</dbReference>
<feature type="region of interest" description="Disordered" evidence="4">
    <location>
        <begin position="202"/>
        <end position="225"/>
    </location>
</feature>
<dbReference type="InterPro" id="IPR002060">
    <property type="entry name" value="Squ/phyt_synthse"/>
</dbReference>
<reference evidence="5 6" key="1">
    <citation type="journal article" date="2018" name="Plant J.">
        <title>Genome sequences of Chlorella sorokiniana UTEX 1602 and Micractinium conductrix SAG 241.80: implications to maltose excretion by a green alga.</title>
        <authorList>
            <person name="Arriola M.B."/>
            <person name="Velmurugan N."/>
            <person name="Zhang Y."/>
            <person name="Plunkett M.H."/>
            <person name="Hondzo H."/>
            <person name="Barney B.M."/>
        </authorList>
    </citation>
    <scope>NUCLEOTIDE SEQUENCE [LARGE SCALE GENOMIC DNA]</scope>
    <source>
        <strain evidence="5 6">SAG 241.80</strain>
    </source>
</reference>
<sequence length="366" mass="38200">MLRLAAGRTCTQLQERACAAAATQATALTAAAAAGGERRHASFSSAAAAAPSVPAGDLRQSFSYCVSQVKQHDYENYLWVTQLPKELRAAVFALRAFNVETALVGEHAKSEMLVLMRCQWWRDAINDCYKGKPPAQPVVTALAAVLAQRPLTRYRLQQIVSAREEDLLAAEQPGSLAALERYADGTAGQLLALQLEAAGVGSGSGGGGAESSDGDGISGGGGDPSAVAAAEHAAAHLGKAVGLVGLLRGTYSHAAHSRVYVPADLCAAHGVSAEDILAGRDSPGMRDVTHAVASAAKQHLDAARGLVREAPRAVRPLFAPAVAAGMYLDGLEAAGFDLFDQRMLRGGVPQLPYQLRLKWALLRGAY</sequence>
<dbReference type="PANTHER" id="PTHR31480">
    <property type="entry name" value="BIFUNCTIONAL LYCOPENE CYCLASE/PHYTOENE SYNTHASE"/>
    <property type="match status" value="1"/>
</dbReference>
<evidence type="ECO:0000256" key="3">
    <source>
        <dbReference type="ARBA" id="ARBA00022746"/>
    </source>
</evidence>
<keyword evidence="6" id="KW-1185">Reference proteome</keyword>
<dbReference type="GO" id="GO:0016117">
    <property type="term" value="P:carotenoid biosynthetic process"/>
    <property type="evidence" value="ECO:0007669"/>
    <property type="project" value="UniProtKB-KW"/>
</dbReference>
<dbReference type="STRING" id="554055.A0A2P6VB70"/>
<dbReference type="EC" id="2.5.1.32" evidence="2"/>
<dbReference type="Proteomes" id="UP000239649">
    <property type="component" value="Unassembled WGS sequence"/>
</dbReference>
<evidence type="ECO:0000256" key="2">
    <source>
        <dbReference type="ARBA" id="ARBA00012396"/>
    </source>
</evidence>